<dbReference type="AlphaFoldDB" id="A0AA88IYV5"/>
<evidence type="ECO:0000256" key="1">
    <source>
        <dbReference type="SAM" id="MobiDB-lite"/>
    </source>
</evidence>
<protein>
    <submittedName>
        <fullName evidence="2">Uncharacterized protein</fullName>
    </submittedName>
</protein>
<name>A0AA88IYV5_FICCA</name>
<organism evidence="2 3">
    <name type="scientific">Ficus carica</name>
    <name type="common">Common fig</name>
    <dbReference type="NCBI Taxonomy" id="3494"/>
    <lineage>
        <taxon>Eukaryota</taxon>
        <taxon>Viridiplantae</taxon>
        <taxon>Streptophyta</taxon>
        <taxon>Embryophyta</taxon>
        <taxon>Tracheophyta</taxon>
        <taxon>Spermatophyta</taxon>
        <taxon>Magnoliopsida</taxon>
        <taxon>eudicotyledons</taxon>
        <taxon>Gunneridae</taxon>
        <taxon>Pentapetalae</taxon>
        <taxon>rosids</taxon>
        <taxon>fabids</taxon>
        <taxon>Rosales</taxon>
        <taxon>Moraceae</taxon>
        <taxon>Ficeae</taxon>
        <taxon>Ficus</taxon>
    </lineage>
</organism>
<evidence type="ECO:0000313" key="2">
    <source>
        <dbReference type="EMBL" id="GMN57442.1"/>
    </source>
</evidence>
<proteinExistence type="predicted"/>
<feature type="region of interest" description="Disordered" evidence="1">
    <location>
        <begin position="81"/>
        <end position="134"/>
    </location>
</feature>
<sequence>MNESPITMEKQRLFRSFANDRQRPDVSRARFRSAEDTLGSLKIWQWSDSWKLWDGFSDNSNCDGNWGYLGSRSGLAELKSPSAPPCDLGSPNSPQSGLAEVVAGYGGEASHGAGPPMGEELHDPRLQGLPGLLD</sequence>
<comment type="caution">
    <text evidence="2">The sequence shown here is derived from an EMBL/GenBank/DDBJ whole genome shotgun (WGS) entry which is preliminary data.</text>
</comment>
<dbReference type="EMBL" id="BTGU01000070">
    <property type="protein sequence ID" value="GMN57442.1"/>
    <property type="molecule type" value="Genomic_DNA"/>
</dbReference>
<accession>A0AA88IYV5</accession>
<reference evidence="2" key="1">
    <citation type="submission" date="2023-07" db="EMBL/GenBank/DDBJ databases">
        <title>draft genome sequence of fig (Ficus carica).</title>
        <authorList>
            <person name="Takahashi T."/>
            <person name="Nishimura K."/>
        </authorList>
    </citation>
    <scope>NUCLEOTIDE SEQUENCE</scope>
</reference>
<evidence type="ECO:0000313" key="3">
    <source>
        <dbReference type="Proteomes" id="UP001187192"/>
    </source>
</evidence>
<dbReference type="Proteomes" id="UP001187192">
    <property type="component" value="Unassembled WGS sequence"/>
</dbReference>
<keyword evidence="3" id="KW-1185">Reference proteome</keyword>
<gene>
    <name evidence="2" type="ORF">TIFTF001_026552</name>
</gene>